<dbReference type="PANTHER" id="PTHR34071">
    <property type="entry name" value="5-NITROIMIDAZOLE ANTIBIOTICS RESISTANCE PROTEIN, NIMA-FAMILY-RELATED PROTEIN-RELATED"/>
    <property type="match status" value="1"/>
</dbReference>
<reference evidence="1" key="1">
    <citation type="submission" date="2016-10" db="EMBL/GenBank/DDBJ databases">
        <title>Sequence of Gallionella enrichment culture.</title>
        <authorList>
            <person name="Poehlein A."/>
            <person name="Muehling M."/>
            <person name="Daniel R."/>
        </authorList>
    </citation>
    <scope>NUCLEOTIDE SEQUENCE</scope>
</reference>
<dbReference type="AlphaFoldDB" id="A0A1J5Q4R7"/>
<sequence>MTERTRIRRLPQKAVDDRAVLYSILDSALVAHVAIVDDGQPYALPIGCARDGDQLLLHGSSASRLFKTLSSGAPCCATITLLDGMVLARSAFESSMHYRSAMILGTATELSGSDKQRALDILTESFLPGRRAELRASTEQELKATSVVALPLAEFSVKVSAGEPDDLPQDKDLPIWAGIVPMVHTFGTPRPAADLAPGIAPPAYLDKWPSGRA</sequence>
<gene>
    <name evidence="1" type="ORF">GALL_400100</name>
</gene>
<dbReference type="EMBL" id="MLJW01001430">
    <property type="protein sequence ID" value="OIQ78290.1"/>
    <property type="molecule type" value="Genomic_DNA"/>
</dbReference>
<dbReference type="Gene3D" id="2.30.110.10">
    <property type="entry name" value="Electron Transport, Fmn-binding Protein, Chain A"/>
    <property type="match status" value="1"/>
</dbReference>
<evidence type="ECO:0000313" key="1">
    <source>
        <dbReference type="EMBL" id="OIQ78290.1"/>
    </source>
</evidence>
<name>A0A1J5Q4R7_9ZZZZ</name>
<protein>
    <submittedName>
        <fullName evidence="1">Pyridoxamine 5'-phosphate oxidase</fullName>
    </submittedName>
</protein>
<comment type="caution">
    <text evidence="1">The sequence shown here is derived from an EMBL/GenBank/DDBJ whole genome shotgun (WGS) entry which is preliminary data.</text>
</comment>
<dbReference type="InterPro" id="IPR012349">
    <property type="entry name" value="Split_barrel_FMN-bd"/>
</dbReference>
<organism evidence="1">
    <name type="scientific">mine drainage metagenome</name>
    <dbReference type="NCBI Taxonomy" id="410659"/>
    <lineage>
        <taxon>unclassified sequences</taxon>
        <taxon>metagenomes</taxon>
        <taxon>ecological metagenomes</taxon>
    </lineage>
</organism>
<dbReference type="SUPFAM" id="SSF50475">
    <property type="entry name" value="FMN-binding split barrel"/>
    <property type="match status" value="1"/>
</dbReference>
<dbReference type="PANTHER" id="PTHR34071:SF2">
    <property type="entry name" value="FLAVIN-NUCLEOTIDE-BINDING PROTEIN"/>
    <property type="match status" value="1"/>
</dbReference>
<proteinExistence type="predicted"/>
<accession>A0A1J5Q4R7</accession>
<dbReference type="InterPro" id="IPR024747">
    <property type="entry name" value="Pyridox_Oxase-rel"/>
</dbReference>
<dbReference type="Pfam" id="PF12900">
    <property type="entry name" value="Pyridox_ox_2"/>
    <property type="match status" value="1"/>
</dbReference>